<dbReference type="Proteomes" id="UP000728032">
    <property type="component" value="Unassembled WGS sequence"/>
</dbReference>
<accession>A0A7R9QU69</accession>
<dbReference type="SUPFAM" id="SSF81321">
    <property type="entry name" value="Family A G protein-coupled receptor-like"/>
    <property type="match status" value="1"/>
</dbReference>
<dbReference type="PROSITE" id="PS50262">
    <property type="entry name" value="G_PROTEIN_RECEP_F1_2"/>
    <property type="match status" value="1"/>
</dbReference>
<comment type="subcellular location">
    <subcellularLocation>
        <location evidence="1">Membrane</location>
    </subcellularLocation>
</comment>
<keyword evidence="4 5" id="KW-0472">Membrane</keyword>
<organism evidence="7">
    <name type="scientific">Oppiella nova</name>
    <dbReference type="NCBI Taxonomy" id="334625"/>
    <lineage>
        <taxon>Eukaryota</taxon>
        <taxon>Metazoa</taxon>
        <taxon>Ecdysozoa</taxon>
        <taxon>Arthropoda</taxon>
        <taxon>Chelicerata</taxon>
        <taxon>Arachnida</taxon>
        <taxon>Acari</taxon>
        <taxon>Acariformes</taxon>
        <taxon>Sarcoptiformes</taxon>
        <taxon>Oribatida</taxon>
        <taxon>Brachypylina</taxon>
        <taxon>Oppioidea</taxon>
        <taxon>Oppiidae</taxon>
        <taxon>Oppiella</taxon>
    </lineage>
</organism>
<dbReference type="EMBL" id="CAJPVJ010015383">
    <property type="protein sequence ID" value="CAG2175795.1"/>
    <property type="molecule type" value="Genomic_DNA"/>
</dbReference>
<proteinExistence type="predicted"/>
<reference evidence="7" key="1">
    <citation type="submission" date="2020-11" db="EMBL/GenBank/DDBJ databases">
        <authorList>
            <person name="Tran Van P."/>
        </authorList>
    </citation>
    <scope>NUCLEOTIDE SEQUENCE</scope>
</reference>
<keyword evidence="2 5" id="KW-0812">Transmembrane</keyword>
<evidence type="ECO:0000256" key="4">
    <source>
        <dbReference type="ARBA" id="ARBA00023136"/>
    </source>
</evidence>
<evidence type="ECO:0000256" key="1">
    <source>
        <dbReference type="ARBA" id="ARBA00004370"/>
    </source>
</evidence>
<feature type="domain" description="G-protein coupled receptors family 1 profile" evidence="6">
    <location>
        <begin position="1"/>
        <end position="85"/>
    </location>
</feature>
<keyword evidence="8" id="KW-1185">Reference proteome</keyword>
<dbReference type="Gene3D" id="1.20.1070.10">
    <property type="entry name" value="Rhodopsin 7-helix transmembrane proteins"/>
    <property type="match status" value="1"/>
</dbReference>
<dbReference type="CDD" id="cd00637">
    <property type="entry name" value="7tm_classA_rhodopsin-like"/>
    <property type="match status" value="1"/>
</dbReference>
<evidence type="ECO:0000256" key="2">
    <source>
        <dbReference type="ARBA" id="ARBA00022692"/>
    </source>
</evidence>
<evidence type="ECO:0000313" key="7">
    <source>
        <dbReference type="EMBL" id="CAD7658609.1"/>
    </source>
</evidence>
<evidence type="ECO:0000259" key="6">
    <source>
        <dbReference type="PROSITE" id="PS50262"/>
    </source>
</evidence>
<evidence type="ECO:0000256" key="5">
    <source>
        <dbReference type="SAM" id="Phobius"/>
    </source>
</evidence>
<keyword evidence="3 5" id="KW-1133">Transmembrane helix</keyword>
<dbReference type="AlphaFoldDB" id="A0A7R9QU69"/>
<feature type="transmembrane region" description="Helical" evidence="5">
    <location>
        <begin position="25"/>
        <end position="47"/>
    </location>
</feature>
<name>A0A7R9QU69_9ACAR</name>
<gene>
    <name evidence="7" type="ORF">ONB1V03_LOCUS15230</name>
</gene>
<evidence type="ECO:0000256" key="3">
    <source>
        <dbReference type="ARBA" id="ARBA00022989"/>
    </source>
</evidence>
<dbReference type="InterPro" id="IPR017452">
    <property type="entry name" value="GPCR_Rhodpsn_7TM"/>
</dbReference>
<evidence type="ECO:0000313" key="8">
    <source>
        <dbReference type="Proteomes" id="UP000728032"/>
    </source>
</evidence>
<protein>
    <recommendedName>
        <fullName evidence="6">G-protein coupled receptors family 1 profile domain-containing protein</fullName>
    </recommendedName>
</protein>
<dbReference type="GO" id="GO:0016020">
    <property type="term" value="C:membrane"/>
    <property type="evidence" value="ECO:0007669"/>
    <property type="project" value="UniProtKB-SubCell"/>
</dbReference>
<dbReference type="EMBL" id="OC930208">
    <property type="protein sequence ID" value="CAD7658609.1"/>
    <property type="molecule type" value="Genomic_DNA"/>
</dbReference>
<sequence length="85" mass="9650">MAVIAIHRWRSVTSRMTISSCSKRSLWITIISTWVLSALMAIPLSMYNQTQEYGKIAIVISRQGKIANLREPGDQLSGWICRKNL</sequence>